<dbReference type="InterPro" id="IPR011990">
    <property type="entry name" value="TPR-like_helical_dom_sf"/>
</dbReference>
<dbReference type="SUPFAM" id="SSF48452">
    <property type="entry name" value="TPR-like"/>
    <property type="match status" value="1"/>
</dbReference>
<dbReference type="Proteomes" id="UP000036367">
    <property type="component" value="Unassembled WGS sequence"/>
</dbReference>
<accession>A0A0J1B4W4</accession>
<dbReference type="OrthoDB" id="251560at2"/>
<evidence type="ECO:0000313" key="3">
    <source>
        <dbReference type="Proteomes" id="UP000036367"/>
    </source>
</evidence>
<feature type="signal peptide" evidence="1">
    <location>
        <begin position="1"/>
        <end position="26"/>
    </location>
</feature>
<comment type="caution">
    <text evidence="2">The sequence shown here is derived from an EMBL/GenBank/DDBJ whole genome shotgun (WGS) entry which is preliminary data.</text>
</comment>
<protein>
    <recommendedName>
        <fullName evidence="4">Tetratricopeptide repeat protein</fullName>
    </recommendedName>
</protein>
<keyword evidence="1" id="KW-0732">Signal</keyword>
<dbReference type="AlphaFoldDB" id="A0A0J1B4W4"/>
<sequence length="344" mass="36825">MIATARLSIRCSAVLLGLLIASPVMAQTDRLYPRGGEVVLGKIKSISKNGIVMSVSGKDQTFNAGAIEKVLFQGDPGGLTQGREFAIDNQFDQAIAELKTVDASKLNRAPQKADFAYYVMYCQAQQALSGNGDLRASATAALNFIKQNTGSWHFYDTAKLLGDLAVKLGSYDQASKYYGSLRNAPSSETKIESLYLNALVKLKQDKDAEAASDLQKIVSIGVQSPEGARLQTLSKAALAIATAKQGKGQEALDMVNELIAKLNPTDTETAAEIYNAQGASYAAMGDTEGALLAYLHTQLMFSTHPGPHSEALKQLADLWTKVGKPDRAAEARSELQQRYPGLSG</sequence>
<evidence type="ECO:0008006" key="4">
    <source>
        <dbReference type="Google" id="ProtNLM"/>
    </source>
</evidence>
<dbReference type="STRING" id="595434.RISK_006662"/>
<proteinExistence type="predicted"/>
<name>A0A0J1B4W4_RHOIS</name>
<gene>
    <name evidence="2" type="ORF">RISK_006662</name>
</gene>
<organism evidence="2 3">
    <name type="scientific">Rhodopirellula islandica</name>
    <dbReference type="NCBI Taxonomy" id="595434"/>
    <lineage>
        <taxon>Bacteria</taxon>
        <taxon>Pseudomonadati</taxon>
        <taxon>Planctomycetota</taxon>
        <taxon>Planctomycetia</taxon>
        <taxon>Pirellulales</taxon>
        <taxon>Pirellulaceae</taxon>
        <taxon>Rhodopirellula</taxon>
    </lineage>
</organism>
<evidence type="ECO:0000256" key="1">
    <source>
        <dbReference type="SAM" id="SignalP"/>
    </source>
</evidence>
<dbReference type="RefSeq" id="WP_047817464.1">
    <property type="nucleotide sequence ID" value="NZ_LECT01000054.1"/>
</dbReference>
<reference evidence="2" key="1">
    <citation type="submission" date="2015-05" db="EMBL/GenBank/DDBJ databases">
        <title>Permanent draft genome of Rhodopirellula islandicus K833.</title>
        <authorList>
            <person name="Kizina J."/>
            <person name="Richter M."/>
            <person name="Glockner F.O."/>
            <person name="Harder J."/>
        </authorList>
    </citation>
    <scope>NUCLEOTIDE SEQUENCE [LARGE SCALE GENOMIC DNA]</scope>
    <source>
        <strain evidence="2">K833</strain>
    </source>
</reference>
<dbReference type="PATRIC" id="fig|595434.4.peg.6340"/>
<keyword evidence="3" id="KW-1185">Reference proteome</keyword>
<dbReference type="EMBL" id="LECT01000054">
    <property type="protein sequence ID" value="KLU01506.1"/>
    <property type="molecule type" value="Genomic_DNA"/>
</dbReference>
<dbReference type="Gene3D" id="1.25.40.10">
    <property type="entry name" value="Tetratricopeptide repeat domain"/>
    <property type="match status" value="2"/>
</dbReference>
<evidence type="ECO:0000313" key="2">
    <source>
        <dbReference type="EMBL" id="KLU01506.1"/>
    </source>
</evidence>
<feature type="chain" id="PRO_5005247761" description="Tetratricopeptide repeat protein" evidence="1">
    <location>
        <begin position="27"/>
        <end position="344"/>
    </location>
</feature>